<sequence length="192" mass="20983">MKLKTRDMILIALFAALTAIGAFIKIYNPFNPLVPFTLQFLFCAFAGTLLGARLGLYSQLLYVGIGLMGVPVFTKGGGPSYVFQPTFGYLLGFIFCAWIIGKFTENLKEVKFMKVFLPVVAGLMVIYGIGVPYLYLIVNQYLGKSMSFGAALAAGFTPYILPDLCLSALIAFTSVKVIPSLRRAGYVDVKQN</sequence>
<dbReference type="OrthoDB" id="9803495at2"/>
<feature type="transmembrane region" description="Helical" evidence="3">
    <location>
        <begin position="148"/>
        <end position="173"/>
    </location>
</feature>
<evidence type="ECO:0000256" key="1">
    <source>
        <dbReference type="ARBA" id="ARBA00010692"/>
    </source>
</evidence>
<dbReference type="Pfam" id="PF02632">
    <property type="entry name" value="BioY"/>
    <property type="match status" value="1"/>
</dbReference>
<proteinExistence type="inferred from homology"/>
<gene>
    <name evidence="4" type="primary">bioY</name>
    <name evidence="4" type="ORF">AN619_01670</name>
</gene>
<comment type="caution">
    <text evidence="4">The sequence shown here is derived from an EMBL/GenBank/DDBJ whole genome shotgun (WGS) entry which is preliminary data.</text>
</comment>
<organism evidence="4 5">
    <name type="scientific">Thermotalea metallivorans</name>
    <dbReference type="NCBI Taxonomy" id="520762"/>
    <lineage>
        <taxon>Bacteria</taxon>
        <taxon>Bacillati</taxon>
        <taxon>Bacillota</taxon>
        <taxon>Clostridia</taxon>
        <taxon>Peptostreptococcales</taxon>
        <taxon>Thermotaleaceae</taxon>
        <taxon>Thermotalea</taxon>
    </lineage>
</organism>
<dbReference type="PANTHER" id="PTHR34295:SF1">
    <property type="entry name" value="BIOTIN TRANSPORTER BIOY"/>
    <property type="match status" value="1"/>
</dbReference>
<keyword evidence="2 3" id="KW-0472">Membrane</keyword>
<feature type="transmembrane region" description="Helical" evidence="3">
    <location>
        <begin position="115"/>
        <end position="136"/>
    </location>
</feature>
<protein>
    <recommendedName>
        <fullName evidence="2">Biotin transporter</fullName>
    </recommendedName>
</protein>
<dbReference type="GO" id="GO:0015225">
    <property type="term" value="F:biotin transmembrane transporter activity"/>
    <property type="evidence" value="ECO:0007669"/>
    <property type="project" value="UniProtKB-UniRule"/>
</dbReference>
<dbReference type="GO" id="GO:0005886">
    <property type="term" value="C:plasma membrane"/>
    <property type="evidence" value="ECO:0007669"/>
    <property type="project" value="UniProtKB-SubCell"/>
</dbReference>
<comment type="subcellular location">
    <subcellularLocation>
        <location evidence="2">Cell membrane</location>
        <topology evidence="2">Multi-pass membrane protein</topology>
    </subcellularLocation>
</comment>
<comment type="similarity">
    <text evidence="1 2">Belongs to the BioY family.</text>
</comment>
<dbReference type="Gene3D" id="1.10.1760.20">
    <property type="match status" value="1"/>
</dbReference>
<dbReference type="PANTHER" id="PTHR34295">
    <property type="entry name" value="BIOTIN TRANSPORTER BIOY"/>
    <property type="match status" value="1"/>
</dbReference>
<dbReference type="STRING" id="520762.AN619_01670"/>
<dbReference type="InterPro" id="IPR003784">
    <property type="entry name" value="BioY"/>
</dbReference>
<evidence type="ECO:0000313" key="5">
    <source>
        <dbReference type="Proteomes" id="UP000070456"/>
    </source>
</evidence>
<feature type="transmembrane region" description="Helical" evidence="3">
    <location>
        <begin position="86"/>
        <end position="103"/>
    </location>
</feature>
<evidence type="ECO:0000256" key="2">
    <source>
        <dbReference type="PIRNR" id="PIRNR016661"/>
    </source>
</evidence>
<reference evidence="4 5" key="1">
    <citation type="submission" date="2015-12" db="EMBL/GenBank/DDBJ databases">
        <title>Draft genome sequence of the thermoanaerobe Thermotalea metallivorans, an isolate from the runoff channel of the Great Artesian Basin, Australia.</title>
        <authorList>
            <person name="Patel B.K."/>
        </authorList>
    </citation>
    <scope>NUCLEOTIDE SEQUENCE [LARGE SCALE GENOMIC DNA]</scope>
    <source>
        <strain evidence="4 5">B2-1</strain>
    </source>
</reference>
<dbReference type="EMBL" id="LOEE01000004">
    <property type="protein sequence ID" value="KXG78641.1"/>
    <property type="molecule type" value="Genomic_DNA"/>
</dbReference>
<feature type="transmembrane region" description="Helical" evidence="3">
    <location>
        <begin position="32"/>
        <end position="50"/>
    </location>
</feature>
<accession>A0A140LDL6</accession>
<dbReference type="AlphaFoldDB" id="A0A140LDL6"/>
<evidence type="ECO:0000256" key="3">
    <source>
        <dbReference type="SAM" id="Phobius"/>
    </source>
</evidence>
<keyword evidence="2" id="KW-0813">Transport</keyword>
<evidence type="ECO:0000313" key="4">
    <source>
        <dbReference type="EMBL" id="KXG78641.1"/>
    </source>
</evidence>
<dbReference type="PIRSF" id="PIRSF016661">
    <property type="entry name" value="BioY"/>
    <property type="match status" value="1"/>
</dbReference>
<dbReference type="PATRIC" id="fig|520762.4.peg.193"/>
<keyword evidence="5" id="KW-1185">Reference proteome</keyword>
<name>A0A140LDL6_9FIRM</name>
<keyword evidence="3" id="KW-1133">Transmembrane helix</keyword>
<keyword evidence="2" id="KW-1003">Cell membrane</keyword>
<keyword evidence="3" id="KW-0812">Transmembrane</keyword>
<dbReference type="Proteomes" id="UP000070456">
    <property type="component" value="Unassembled WGS sequence"/>
</dbReference>
<dbReference type="RefSeq" id="WP_068554138.1">
    <property type="nucleotide sequence ID" value="NZ_LOEE01000004.1"/>
</dbReference>